<dbReference type="Proteomes" id="UP000244677">
    <property type="component" value="Chromosome"/>
</dbReference>
<protein>
    <submittedName>
        <fullName evidence="2">Uncharacterized protein</fullName>
    </submittedName>
</protein>
<feature type="transmembrane region" description="Helical" evidence="1">
    <location>
        <begin position="35"/>
        <end position="55"/>
    </location>
</feature>
<sequence length="63" mass="7318">MKAVKIGIALLISILFFVFMYGDMALLLAESTTRTFYVKLFLSFIFGFSMVYFLFKRKQSGKQ</sequence>
<name>A0A2S1LSE8_9FLAO</name>
<keyword evidence="1" id="KW-1133">Transmembrane helix</keyword>
<gene>
    <name evidence="2" type="ORF">FK004_16365</name>
</gene>
<keyword evidence="1" id="KW-0472">Membrane</keyword>
<accession>A0A2S1LSE8</accession>
<dbReference type="EMBL" id="CP020919">
    <property type="protein sequence ID" value="AWG26687.1"/>
    <property type="molecule type" value="Genomic_DNA"/>
</dbReference>
<keyword evidence="3" id="KW-1185">Reference proteome</keyword>
<dbReference type="AlphaFoldDB" id="A0A2S1LSE8"/>
<dbReference type="KEGG" id="fki:FK004_16365"/>
<evidence type="ECO:0000256" key="1">
    <source>
        <dbReference type="SAM" id="Phobius"/>
    </source>
</evidence>
<evidence type="ECO:0000313" key="3">
    <source>
        <dbReference type="Proteomes" id="UP000244677"/>
    </source>
</evidence>
<evidence type="ECO:0000313" key="2">
    <source>
        <dbReference type="EMBL" id="AWG26687.1"/>
    </source>
</evidence>
<keyword evidence="1" id="KW-0812">Transmembrane</keyword>
<organism evidence="2 3">
    <name type="scientific">Flavobacterium kingsejongi</name>
    <dbReference type="NCBI Taxonomy" id="1678728"/>
    <lineage>
        <taxon>Bacteria</taxon>
        <taxon>Pseudomonadati</taxon>
        <taxon>Bacteroidota</taxon>
        <taxon>Flavobacteriia</taxon>
        <taxon>Flavobacteriales</taxon>
        <taxon>Flavobacteriaceae</taxon>
        <taxon>Flavobacterium</taxon>
    </lineage>
</organism>
<reference evidence="2 3" key="1">
    <citation type="submission" date="2017-04" db="EMBL/GenBank/DDBJ databases">
        <title>Complete genome sequence of Flavobacterium kingsejong AJ004.</title>
        <authorList>
            <person name="Lee P.C."/>
        </authorList>
    </citation>
    <scope>NUCLEOTIDE SEQUENCE [LARGE SCALE GENOMIC DNA]</scope>
    <source>
        <strain evidence="2 3">AJ004</strain>
    </source>
</reference>
<feature type="transmembrane region" description="Helical" evidence="1">
    <location>
        <begin position="7"/>
        <end position="29"/>
    </location>
</feature>
<dbReference type="RefSeq" id="WP_108738191.1">
    <property type="nucleotide sequence ID" value="NZ_CP020919.1"/>
</dbReference>
<proteinExistence type="predicted"/>